<keyword evidence="2" id="KW-0503">Monooxygenase</keyword>
<dbReference type="PANTHER" id="PTHR33336">
    <property type="entry name" value="QUINOL MONOOXYGENASE YGIN-RELATED"/>
    <property type="match status" value="1"/>
</dbReference>
<feature type="domain" description="ABM" evidence="1">
    <location>
        <begin position="2"/>
        <end position="91"/>
    </location>
</feature>
<dbReference type="AlphaFoldDB" id="A0AAE2ZU10"/>
<dbReference type="InterPro" id="IPR050744">
    <property type="entry name" value="AI-2_Isomerase_LsrG"/>
</dbReference>
<keyword evidence="3" id="KW-1185">Reference proteome</keyword>
<keyword evidence="2" id="KW-0560">Oxidoreductase</keyword>
<dbReference type="InterPro" id="IPR011008">
    <property type="entry name" value="Dimeric_a/b-barrel"/>
</dbReference>
<organism evidence="2 3">
    <name type="scientific">Flavimaribacter sediminis</name>
    <dbReference type="NCBI Taxonomy" id="2865987"/>
    <lineage>
        <taxon>Bacteria</taxon>
        <taxon>Pseudomonadati</taxon>
        <taxon>Pseudomonadota</taxon>
        <taxon>Alphaproteobacteria</taxon>
        <taxon>Hyphomicrobiales</taxon>
        <taxon>Rhizobiaceae</taxon>
        <taxon>Flavimaribacter</taxon>
    </lineage>
</organism>
<reference evidence="2" key="1">
    <citation type="submission" date="2021-08" db="EMBL/GenBank/DDBJ databases">
        <title>Hoeflea bacterium WL0058 sp. nov., isolated from the sediment.</title>
        <authorList>
            <person name="Wang L."/>
            <person name="Zhang D."/>
        </authorList>
    </citation>
    <scope>NUCLEOTIDE SEQUENCE</scope>
    <source>
        <strain evidence="2">WL0058</strain>
    </source>
</reference>
<dbReference type="PROSITE" id="PS51725">
    <property type="entry name" value="ABM"/>
    <property type="match status" value="1"/>
</dbReference>
<accession>A0AAE2ZU10</accession>
<name>A0AAE2ZU10_9HYPH</name>
<evidence type="ECO:0000313" key="3">
    <source>
        <dbReference type="Proteomes" id="UP001196509"/>
    </source>
</evidence>
<dbReference type="InterPro" id="IPR007138">
    <property type="entry name" value="ABM_dom"/>
</dbReference>
<sequence length="96" mass="10719">MLIAIVEFEVNPSRRRALLEQIEEEARNVRGMEGNMAYQALVSAASESGIVLVQEWRDEPAFAEYRASDSFSALNQYLKPEMTGPPSSRAFNALPV</sequence>
<protein>
    <submittedName>
        <fullName evidence="2">Antibiotic biosynthesis monooxygenase</fullName>
    </submittedName>
</protein>
<dbReference type="Gene3D" id="3.30.70.100">
    <property type="match status" value="1"/>
</dbReference>
<dbReference type="Proteomes" id="UP001196509">
    <property type="component" value="Unassembled WGS sequence"/>
</dbReference>
<dbReference type="RefSeq" id="WP_220231159.1">
    <property type="nucleotide sequence ID" value="NZ_JAICBX010000006.1"/>
</dbReference>
<dbReference type="GO" id="GO:0004497">
    <property type="term" value="F:monooxygenase activity"/>
    <property type="evidence" value="ECO:0007669"/>
    <property type="project" value="UniProtKB-KW"/>
</dbReference>
<proteinExistence type="predicted"/>
<evidence type="ECO:0000313" key="2">
    <source>
        <dbReference type="EMBL" id="MBW8640438.1"/>
    </source>
</evidence>
<dbReference type="Pfam" id="PF03992">
    <property type="entry name" value="ABM"/>
    <property type="match status" value="1"/>
</dbReference>
<dbReference type="SUPFAM" id="SSF54909">
    <property type="entry name" value="Dimeric alpha+beta barrel"/>
    <property type="match status" value="1"/>
</dbReference>
<dbReference type="EMBL" id="JAICBX010000006">
    <property type="protein sequence ID" value="MBW8640438.1"/>
    <property type="molecule type" value="Genomic_DNA"/>
</dbReference>
<evidence type="ECO:0000259" key="1">
    <source>
        <dbReference type="PROSITE" id="PS51725"/>
    </source>
</evidence>
<dbReference type="PANTHER" id="PTHR33336:SF15">
    <property type="entry name" value="ABM DOMAIN-CONTAINING PROTEIN"/>
    <property type="match status" value="1"/>
</dbReference>
<comment type="caution">
    <text evidence="2">The sequence shown here is derived from an EMBL/GenBank/DDBJ whole genome shotgun (WGS) entry which is preliminary data.</text>
</comment>
<gene>
    <name evidence="2" type="ORF">K1W69_24820</name>
</gene>